<evidence type="ECO:0008006" key="4">
    <source>
        <dbReference type="Google" id="ProtNLM"/>
    </source>
</evidence>
<gene>
    <name evidence="2" type="ORF">GK091_24310</name>
</gene>
<evidence type="ECO:0000313" key="3">
    <source>
        <dbReference type="Proteomes" id="UP000477386"/>
    </source>
</evidence>
<comment type="caution">
    <text evidence="2">The sequence shown here is derived from an EMBL/GenBank/DDBJ whole genome shotgun (WGS) entry which is preliminary data.</text>
</comment>
<name>A0A6M0IP04_9BACT</name>
<feature type="chain" id="PRO_5027123322" description="Bulb-type lectin domain-containing protein" evidence="1">
    <location>
        <begin position="22"/>
        <end position="167"/>
    </location>
</feature>
<protein>
    <recommendedName>
        <fullName evidence="4">Bulb-type lectin domain-containing protein</fullName>
    </recommendedName>
</protein>
<dbReference type="RefSeq" id="WP_164043131.1">
    <property type="nucleotide sequence ID" value="NZ_JAAGNZ010000003.1"/>
</dbReference>
<dbReference type="SUPFAM" id="SSF51110">
    <property type="entry name" value="alpha-D-mannose-specific plant lectins"/>
    <property type="match status" value="1"/>
</dbReference>
<accession>A0A6M0IP04</accession>
<dbReference type="InterPro" id="IPR036426">
    <property type="entry name" value="Bulb-type_lectin_dom_sf"/>
</dbReference>
<keyword evidence="3" id="KW-1185">Reference proteome</keyword>
<proteinExistence type="predicted"/>
<feature type="signal peptide" evidence="1">
    <location>
        <begin position="1"/>
        <end position="21"/>
    </location>
</feature>
<dbReference type="Gene3D" id="2.90.10.10">
    <property type="entry name" value="Bulb-type lectin domain"/>
    <property type="match status" value="1"/>
</dbReference>
<dbReference type="AlphaFoldDB" id="A0A6M0IP04"/>
<organism evidence="2 3">
    <name type="scientific">Spirosoma agri</name>
    <dbReference type="NCBI Taxonomy" id="1987381"/>
    <lineage>
        <taxon>Bacteria</taxon>
        <taxon>Pseudomonadati</taxon>
        <taxon>Bacteroidota</taxon>
        <taxon>Cytophagia</taxon>
        <taxon>Cytophagales</taxon>
        <taxon>Cytophagaceae</taxon>
        <taxon>Spirosoma</taxon>
    </lineage>
</organism>
<dbReference type="Proteomes" id="UP000477386">
    <property type="component" value="Unassembled WGS sequence"/>
</dbReference>
<reference evidence="2 3" key="1">
    <citation type="submission" date="2020-02" db="EMBL/GenBank/DDBJ databases">
        <title>Draft genome sequence of two Spirosoma agri KCTC 52727 and Spirosoma terrae KCTC 52035.</title>
        <authorList>
            <person name="Rojas J."/>
            <person name="Ambika Manirajan B."/>
            <person name="Ratering S."/>
            <person name="Suarez C."/>
            <person name="Schnell S."/>
        </authorList>
    </citation>
    <scope>NUCLEOTIDE SEQUENCE [LARGE SCALE GENOMIC DNA]</scope>
    <source>
        <strain evidence="2 3">KCTC 52727</strain>
    </source>
</reference>
<dbReference type="EMBL" id="JAAGNZ010000003">
    <property type="protein sequence ID" value="NEU70026.1"/>
    <property type="molecule type" value="Genomic_DNA"/>
</dbReference>
<keyword evidence="1" id="KW-0732">Signal</keyword>
<evidence type="ECO:0000313" key="2">
    <source>
        <dbReference type="EMBL" id="NEU70026.1"/>
    </source>
</evidence>
<sequence length="167" mass="18273">MKNYFVVTCSLLLFSTTVTFAQMGNVVKETSTLAGDRNDGPAQIPQHLVFDRMVKLAVDQPVTIGNAAIGGAASLTLKNNALVMERIVTGMLMDIPHTDTKQVWSIPFSGSAKELEFLPDGDLVVRDSANKVLWASTVSASIGKRLVMDFTGKLQIFDREGRVLWEK</sequence>
<evidence type="ECO:0000256" key="1">
    <source>
        <dbReference type="SAM" id="SignalP"/>
    </source>
</evidence>